<reference evidence="2" key="2">
    <citation type="submission" date="2015-01" db="EMBL/GenBank/DDBJ databases">
        <title>Evolutionary Origins and Diversification of the Mycorrhizal Mutualists.</title>
        <authorList>
            <consortium name="DOE Joint Genome Institute"/>
            <consortium name="Mycorrhizal Genomics Consortium"/>
            <person name="Kohler A."/>
            <person name="Kuo A."/>
            <person name="Nagy L.G."/>
            <person name="Floudas D."/>
            <person name="Copeland A."/>
            <person name="Barry K.W."/>
            <person name="Cichocki N."/>
            <person name="Veneault-Fourrey C."/>
            <person name="LaButti K."/>
            <person name="Lindquist E.A."/>
            <person name="Lipzen A."/>
            <person name="Lundell T."/>
            <person name="Morin E."/>
            <person name="Murat C."/>
            <person name="Riley R."/>
            <person name="Ohm R."/>
            <person name="Sun H."/>
            <person name="Tunlid A."/>
            <person name="Henrissat B."/>
            <person name="Grigoriev I.V."/>
            <person name="Hibbett D.S."/>
            <person name="Martin F."/>
        </authorList>
    </citation>
    <scope>NUCLEOTIDE SEQUENCE [LARGE SCALE GENOMIC DNA]</scope>
    <source>
        <strain evidence="2">Ve08.2h10</strain>
    </source>
</reference>
<organism evidence="1 2">
    <name type="scientific">Paxillus rubicundulus Ve08.2h10</name>
    <dbReference type="NCBI Taxonomy" id="930991"/>
    <lineage>
        <taxon>Eukaryota</taxon>
        <taxon>Fungi</taxon>
        <taxon>Dikarya</taxon>
        <taxon>Basidiomycota</taxon>
        <taxon>Agaricomycotina</taxon>
        <taxon>Agaricomycetes</taxon>
        <taxon>Agaricomycetidae</taxon>
        <taxon>Boletales</taxon>
        <taxon>Paxilineae</taxon>
        <taxon>Paxillaceae</taxon>
        <taxon>Paxillus</taxon>
    </lineage>
</organism>
<accession>A0A0D0DBZ3</accession>
<dbReference type="HOGENOM" id="CLU_136331_1_0_1"/>
<sequence>MSLKGLFPAVSGPQTFSQDDVLKFVAEFVVCNDQQSLAIASKPTFQNCLAAMQPASTKADLPSTHDVSNYVHNKFVLFIKKLKDELQVMSFNAVFIFLPF</sequence>
<proteinExistence type="predicted"/>
<dbReference type="EMBL" id="KN826687">
    <property type="protein sequence ID" value="KIK78169.1"/>
    <property type="molecule type" value="Genomic_DNA"/>
</dbReference>
<gene>
    <name evidence="1" type="ORF">PAXRUDRAFT_164713</name>
</gene>
<dbReference type="AlphaFoldDB" id="A0A0D0DBZ3"/>
<evidence type="ECO:0000313" key="1">
    <source>
        <dbReference type="EMBL" id="KIK78169.1"/>
    </source>
</evidence>
<reference evidence="1 2" key="1">
    <citation type="submission" date="2014-04" db="EMBL/GenBank/DDBJ databases">
        <authorList>
            <consortium name="DOE Joint Genome Institute"/>
            <person name="Kuo A."/>
            <person name="Kohler A."/>
            <person name="Jargeat P."/>
            <person name="Nagy L.G."/>
            <person name="Floudas D."/>
            <person name="Copeland A."/>
            <person name="Barry K.W."/>
            <person name="Cichocki N."/>
            <person name="Veneault-Fourrey C."/>
            <person name="LaButti K."/>
            <person name="Lindquist E.A."/>
            <person name="Lipzen A."/>
            <person name="Lundell T."/>
            <person name="Morin E."/>
            <person name="Murat C."/>
            <person name="Sun H."/>
            <person name="Tunlid A."/>
            <person name="Henrissat B."/>
            <person name="Grigoriev I.V."/>
            <person name="Hibbett D.S."/>
            <person name="Martin F."/>
            <person name="Nordberg H.P."/>
            <person name="Cantor M.N."/>
            <person name="Hua S.X."/>
        </authorList>
    </citation>
    <scope>NUCLEOTIDE SEQUENCE [LARGE SCALE GENOMIC DNA]</scope>
    <source>
        <strain evidence="1 2">Ve08.2h10</strain>
    </source>
</reference>
<protein>
    <submittedName>
        <fullName evidence="1">Uncharacterized protein</fullName>
    </submittedName>
</protein>
<dbReference type="Proteomes" id="UP000054538">
    <property type="component" value="Unassembled WGS sequence"/>
</dbReference>
<keyword evidence="2" id="KW-1185">Reference proteome</keyword>
<dbReference type="OrthoDB" id="3157803at2759"/>
<name>A0A0D0DBZ3_9AGAM</name>
<evidence type="ECO:0000313" key="2">
    <source>
        <dbReference type="Proteomes" id="UP000054538"/>
    </source>
</evidence>
<dbReference type="InParanoid" id="A0A0D0DBZ3"/>